<dbReference type="EMBL" id="BJYK01000008">
    <property type="protein sequence ID" value="GEN80541.1"/>
    <property type="molecule type" value="Genomic_DNA"/>
</dbReference>
<dbReference type="InterPro" id="IPR035919">
    <property type="entry name" value="EAL_sf"/>
</dbReference>
<dbReference type="PANTHER" id="PTHR33121">
    <property type="entry name" value="CYCLIC DI-GMP PHOSPHODIESTERASE PDEF"/>
    <property type="match status" value="1"/>
</dbReference>
<dbReference type="Pfam" id="PF00990">
    <property type="entry name" value="GGDEF"/>
    <property type="match status" value="1"/>
</dbReference>
<sequence>MTTAPDELLPAPAAVVEGLLRPDGIQAYRQPVVRVSDSAVVGHEVLSRATQFPAMSPADWLAAADDLGLRAEVELACLEAAAALGEPPDRALLFVNVSPDVLVGEEFSQVAARLPRHVIEVTEHHAVEGYEPLREALSRLRGSGSLVAVDDVGAGYASMAHVLQLNPSFIKIDRSLVQGIDNDPGRRALVEALQAFAAAVGALTIAEGVETEDELRALRDIGVDLAQGYLLARPAPAWADVTAEARRVLVPQSPPAEAIDQETLEVELAAARTAAAACDVVGRFLARHGGLLPSVYLERGGILRCHSRRGQWLVLDGLRPGVGITGAAYATGTEIVVRDVSDDRRYRIAVPGVCAEIAIPLRVDGRVVGALNVDAVTPLHDEHVRLARRCAGLLEERLATLGSHGRVSTVLHDVAALAPALSLAGSAPDLCHALLRAAAELTGFESACLWHIERRPGAPEPGAPPQASRAEVVRRRATAATGPAGPTLTRLAPDDVAALAELVEDLSSCYSGGTDLSLDVPPAQALRTNGARGAVIVPIRDGWRMTDLLVLTSAETAYVAPDAVDGLELLCLQAGSRLAALRRVAELEELVHRDALTGVGNRGLWQMVVGDTPGGRAFGRDAGPGQPMWVAVADVDRFKAVNDGHGHLIGDEVLRRVAETFAGLPGWSVFRLGGDEFALFGPADDDGGWPRALGAAVDEAQTVLGEYGVAVSVGAARTTRERLALDHALADSALFRRKRAGGAGLTVAAPHSGATPVVGTDG</sequence>
<gene>
    <name evidence="3" type="ORF">AFE02nite_22750</name>
</gene>
<dbReference type="SMART" id="SM00267">
    <property type="entry name" value="GGDEF"/>
    <property type="match status" value="1"/>
</dbReference>
<dbReference type="PROSITE" id="PS50883">
    <property type="entry name" value="EAL"/>
    <property type="match status" value="1"/>
</dbReference>
<protein>
    <recommendedName>
        <fullName evidence="5">GGDEF domain-containing protein</fullName>
    </recommendedName>
</protein>
<dbReference type="PROSITE" id="PS50887">
    <property type="entry name" value="GGDEF"/>
    <property type="match status" value="1"/>
</dbReference>
<feature type="domain" description="EAL" evidence="1">
    <location>
        <begin position="8"/>
        <end position="248"/>
    </location>
</feature>
<dbReference type="PANTHER" id="PTHR33121:SF76">
    <property type="entry name" value="SIGNALING PROTEIN"/>
    <property type="match status" value="1"/>
</dbReference>
<dbReference type="Pfam" id="PF00563">
    <property type="entry name" value="EAL"/>
    <property type="match status" value="1"/>
</dbReference>
<evidence type="ECO:0000313" key="4">
    <source>
        <dbReference type="Proteomes" id="UP000321484"/>
    </source>
</evidence>
<dbReference type="InterPro" id="IPR029787">
    <property type="entry name" value="Nucleotide_cyclase"/>
</dbReference>
<dbReference type="InterPro" id="IPR001633">
    <property type="entry name" value="EAL_dom"/>
</dbReference>
<feature type="domain" description="GGDEF" evidence="2">
    <location>
        <begin position="626"/>
        <end position="750"/>
    </location>
</feature>
<dbReference type="InterPro" id="IPR043128">
    <property type="entry name" value="Rev_trsase/Diguanyl_cyclase"/>
</dbReference>
<dbReference type="CDD" id="cd01949">
    <property type="entry name" value="GGDEF"/>
    <property type="match status" value="1"/>
</dbReference>
<dbReference type="OrthoDB" id="23692at2"/>
<dbReference type="InterPro" id="IPR029016">
    <property type="entry name" value="GAF-like_dom_sf"/>
</dbReference>
<dbReference type="Proteomes" id="UP000321484">
    <property type="component" value="Unassembled WGS sequence"/>
</dbReference>
<name>A0A511YZB8_9CELL</name>
<organism evidence="3 4">
    <name type="scientific">Actinotalea fermentans</name>
    <dbReference type="NCBI Taxonomy" id="43671"/>
    <lineage>
        <taxon>Bacteria</taxon>
        <taxon>Bacillati</taxon>
        <taxon>Actinomycetota</taxon>
        <taxon>Actinomycetes</taxon>
        <taxon>Micrococcales</taxon>
        <taxon>Cellulomonadaceae</taxon>
        <taxon>Actinotalea</taxon>
    </lineage>
</organism>
<dbReference type="Gene3D" id="3.20.20.450">
    <property type="entry name" value="EAL domain"/>
    <property type="match status" value="1"/>
</dbReference>
<evidence type="ECO:0000313" key="3">
    <source>
        <dbReference type="EMBL" id="GEN80541.1"/>
    </source>
</evidence>
<dbReference type="CDD" id="cd01948">
    <property type="entry name" value="EAL"/>
    <property type="match status" value="1"/>
</dbReference>
<dbReference type="AlphaFoldDB" id="A0A511YZB8"/>
<dbReference type="SMART" id="SM00052">
    <property type="entry name" value="EAL"/>
    <property type="match status" value="1"/>
</dbReference>
<dbReference type="Pfam" id="PF01590">
    <property type="entry name" value="GAF"/>
    <property type="match status" value="1"/>
</dbReference>
<dbReference type="InterPro" id="IPR000160">
    <property type="entry name" value="GGDEF_dom"/>
</dbReference>
<dbReference type="RefSeq" id="WP_146819684.1">
    <property type="nucleotide sequence ID" value="NZ_BJYK01000008.1"/>
</dbReference>
<dbReference type="SUPFAM" id="SSF55781">
    <property type="entry name" value="GAF domain-like"/>
    <property type="match status" value="1"/>
</dbReference>
<dbReference type="Gene3D" id="3.30.70.270">
    <property type="match status" value="1"/>
</dbReference>
<evidence type="ECO:0000259" key="1">
    <source>
        <dbReference type="PROSITE" id="PS50883"/>
    </source>
</evidence>
<dbReference type="SUPFAM" id="SSF141868">
    <property type="entry name" value="EAL domain-like"/>
    <property type="match status" value="1"/>
</dbReference>
<evidence type="ECO:0008006" key="5">
    <source>
        <dbReference type="Google" id="ProtNLM"/>
    </source>
</evidence>
<dbReference type="Gene3D" id="3.30.450.40">
    <property type="match status" value="1"/>
</dbReference>
<dbReference type="SUPFAM" id="SSF55073">
    <property type="entry name" value="Nucleotide cyclase"/>
    <property type="match status" value="1"/>
</dbReference>
<dbReference type="InterPro" id="IPR050706">
    <property type="entry name" value="Cyclic-di-GMP_PDE-like"/>
</dbReference>
<dbReference type="InterPro" id="IPR003018">
    <property type="entry name" value="GAF"/>
</dbReference>
<comment type="caution">
    <text evidence="3">The sequence shown here is derived from an EMBL/GenBank/DDBJ whole genome shotgun (WGS) entry which is preliminary data.</text>
</comment>
<accession>A0A511YZB8</accession>
<reference evidence="3 4" key="1">
    <citation type="submission" date="2019-07" db="EMBL/GenBank/DDBJ databases">
        <title>Whole genome shotgun sequence of Actinotalea fermentans NBRC 105374.</title>
        <authorList>
            <person name="Hosoyama A."/>
            <person name="Uohara A."/>
            <person name="Ohji S."/>
            <person name="Ichikawa N."/>
        </authorList>
    </citation>
    <scope>NUCLEOTIDE SEQUENCE [LARGE SCALE GENOMIC DNA]</scope>
    <source>
        <strain evidence="3 4">NBRC 105374</strain>
    </source>
</reference>
<dbReference type="NCBIfam" id="TIGR00254">
    <property type="entry name" value="GGDEF"/>
    <property type="match status" value="1"/>
</dbReference>
<dbReference type="GO" id="GO:0071111">
    <property type="term" value="F:cyclic-guanylate-specific phosphodiesterase activity"/>
    <property type="evidence" value="ECO:0007669"/>
    <property type="project" value="InterPro"/>
</dbReference>
<keyword evidence="4" id="KW-1185">Reference proteome</keyword>
<proteinExistence type="predicted"/>
<evidence type="ECO:0000259" key="2">
    <source>
        <dbReference type="PROSITE" id="PS50887"/>
    </source>
</evidence>